<evidence type="ECO:0000313" key="10">
    <source>
        <dbReference type="Proteomes" id="UP000199520"/>
    </source>
</evidence>
<feature type="domain" description="EamA" evidence="8">
    <location>
        <begin position="9"/>
        <end position="143"/>
    </location>
</feature>
<feature type="transmembrane region" description="Helical" evidence="7">
    <location>
        <begin position="243"/>
        <end position="265"/>
    </location>
</feature>
<dbReference type="Pfam" id="PF00892">
    <property type="entry name" value="EamA"/>
    <property type="match status" value="2"/>
</dbReference>
<protein>
    <submittedName>
        <fullName evidence="9">Threonine/homoserine efflux transporter RhtA</fullName>
    </submittedName>
</protein>
<reference evidence="10" key="1">
    <citation type="submission" date="2016-10" db="EMBL/GenBank/DDBJ databases">
        <authorList>
            <person name="Varghese N."/>
            <person name="Submissions S."/>
        </authorList>
    </citation>
    <scope>NUCLEOTIDE SEQUENCE [LARGE SCALE GENOMIC DNA]</scope>
    <source>
        <strain evidence="10">DSM 13327</strain>
    </source>
</reference>
<keyword evidence="10" id="KW-1185">Reference proteome</keyword>
<dbReference type="InterPro" id="IPR000620">
    <property type="entry name" value="EamA_dom"/>
</dbReference>
<evidence type="ECO:0000313" key="9">
    <source>
        <dbReference type="EMBL" id="SFM23786.1"/>
    </source>
</evidence>
<feature type="transmembrane region" description="Helical" evidence="7">
    <location>
        <begin position="103"/>
        <end position="120"/>
    </location>
</feature>
<dbReference type="RefSeq" id="WP_090942975.1">
    <property type="nucleotide sequence ID" value="NZ_FOTS01000059.1"/>
</dbReference>
<dbReference type="InterPro" id="IPR050638">
    <property type="entry name" value="AA-Vitamin_Transporters"/>
</dbReference>
<evidence type="ECO:0000256" key="7">
    <source>
        <dbReference type="SAM" id="Phobius"/>
    </source>
</evidence>
<keyword evidence="4 7" id="KW-0812">Transmembrane</keyword>
<feature type="transmembrane region" description="Helical" evidence="7">
    <location>
        <begin position="71"/>
        <end position="91"/>
    </location>
</feature>
<dbReference type="GO" id="GO:0005886">
    <property type="term" value="C:plasma membrane"/>
    <property type="evidence" value="ECO:0007669"/>
    <property type="project" value="UniProtKB-SubCell"/>
</dbReference>
<feature type="transmembrane region" description="Helical" evidence="7">
    <location>
        <begin position="271"/>
        <end position="290"/>
    </location>
</feature>
<dbReference type="SUPFAM" id="SSF103481">
    <property type="entry name" value="Multidrug resistance efflux transporter EmrE"/>
    <property type="match status" value="2"/>
</dbReference>
<evidence type="ECO:0000256" key="3">
    <source>
        <dbReference type="ARBA" id="ARBA00022475"/>
    </source>
</evidence>
<evidence type="ECO:0000256" key="1">
    <source>
        <dbReference type="ARBA" id="ARBA00004651"/>
    </source>
</evidence>
<dbReference type="STRING" id="1123291.SAMN04490355_10598"/>
<feature type="transmembrane region" description="Helical" evidence="7">
    <location>
        <begin position="213"/>
        <end position="236"/>
    </location>
</feature>
<dbReference type="PANTHER" id="PTHR32322">
    <property type="entry name" value="INNER MEMBRANE TRANSPORTER"/>
    <property type="match status" value="1"/>
</dbReference>
<evidence type="ECO:0000256" key="4">
    <source>
        <dbReference type="ARBA" id="ARBA00022692"/>
    </source>
</evidence>
<accession>A0A1I4P865</accession>
<comment type="subcellular location">
    <subcellularLocation>
        <location evidence="1">Cell membrane</location>
        <topology evidence="1">Multi-pass membrane protein</topology>
    </subcellularLocation>
</comment>
<evidence type="ECO:0000259" key="8">
    <source>
        <dbReference type="Pfam" id="PF00892"/>
    </source>
</evidence>
<name>A0A1I4P865_9FIRM</name>
<evidence type="ECO:0000256" key="5">
    <source>
        <dbReference type="ARBA" id="ARBA00022989"/>
    </source>
</evidence>
<feature type="transmembrane region" description="Helical" evidence="7">
    <location>
        <begin position="12"/>
        <end position="32"/>
    </location>
</feature>
<dbReference type="AlphaFoldDB" id="A0A1I4P865"/>
<dbReference type="Proteomes" id="UP000199520">
    <property type="component" value="Unassembled WGS sequence"/>
</dbReference>
<sequence>MIPLRQQHLGALLVLSSAAGFSTLAIFIKLAYGAGANTLTILTMRFFLASLCLWILLRFLKISPRIPTKTAVKLCLMGALGYGTMSLAFAASLQYLPASLSEMLLFTYPTIVSILSFLIGDEEFSWQKGASLAICLLGLFFILGVSFTGLSQVGILLGLSSAIVYSCYILIGNRVLKDVHALVATTYVSSAAALAFAAYSITTGQLLLTTLPLQGWLALAGTAVFGTILGILGFFAGITKIGAANASIISTAEPVLTVLLSVLILGEALTLLQSLGGLLVIGSILLLQLCTNSSNVKDESLEIG</sequence>
<keyword evidence="5 7" id="KW-1133">Transmembrane helix</keyword>
<gene>
    <name evidence="9" type="ORF">SAMN04490355_10598</name>
</gene>
<keyword evidence="6 7" id="KW-0472">Membrane</keyword>
<keyword evidence="3" id="KW-1003">Cell membrane</keyword>
<dbReference type="PANTHER" id="PTHR32322:SF18">
    <property type="entry name" value="S-ADENOSYLMETHIONINE_S-ADENOSYLHOMOCYSTEINE TRANSPORTER"/>
    <property type="match status" value="1"/>
</dbReference>
<organism evidence="9 10">
    <name type="scientific">Pelosinus propionicus DSM 13327</name>
    <dbReference type="NCBI Taxonomy" id="1123291"/>
    <lineage>
        <taxon>Bacteria</taxon>
        <taxon>Bacillati</taxon>
        <taxon>Bacillota</taxon>
        <taxon>Negativicutes</taxon>
        <taxon>Selenomonadales</taxon>
        <taxon>Sporomusaceae</taxon>
        <taxon>Pelosinus</taxon>
    </lineage>
</organism>
<feature type="transmembrane region" description="Helical" evidence="7">
    <location>
        <begin position="129"/>
        <end position="147"/>
    </location>
</feature>
<dbReference type="InterPro" id="IPR037185">
    <property type="entry name" value="EmrE-like"/>
</dbReference>
<dbReference type="EMBL" id="FOTS01000059">
    <property type="protein sequence ID" value="SFM23786.1"/>
    <property type="molecule type" value="Genomic_DNA"/>
</dbReference>
<feature type="transmembrane region" description="Helical" evidence="7">
    <location>
        <begin position="179"/>
        <end position="201"/>
    </location>
</feature>
<evidence type="ECO:0000256" key="2">
    <source>
        <dbReference type="ARBA" id="ARBA00007362"/>
    </source>
</evidence>
<proteinExistence type="inferred from homology"/>
<comment type="similarity">
    <text evidence="2">Belongs to the EamA transporter family.</text>
</comment>
<feature type="domain" description="EamA" evidence="8">
    <location>
        <begin position="153"/>
        <end position="287"/>
    </location>
</feature>
<feature type="transmembrane region" description="Helical" evidence="7">
    <location>
        <begin position="38"/>
        <end position="59"/>
    </location>
</feature>
<feature type="transmembrane region" description="Helical" evidence="7">
    <location>
        <begin position="153"/>
        <end position="172"/>
    </location>
</feature>
<dbReference type="OrthoDB" id="6707571at2"/>
<evidence type="ECO:0000256" key="6">
    <source>
        <dbReference type="ARBA" id="ARBA00023136"/>
    </source>
</evidence>